<dbReference type="InterPro" id="IPR016032">
    <property type="entry name" value="Sig_transdc_resp-reg_C-effctor"/>
</dbReference>
<dbReference type="Pfam" id="PF00486">
    <property type="entry name" value="Trans_reg_C"/>
    <property type="match status" value="1"/>
</dbReference>
<dbReference type="GO" id="GO:0000160">
    <property type="term" value="P:phosphorelay signal transduction system"/>
    <property type="evidence" value="ECO:0007669"/>
    <property type="project" value="InterPro"/>
</dbReference>
<dbReference type="GO" id="GO:0003677">
    <property type="term" value="F:DNA binding"/>
    <property type="evidence" value="ECO:0007669"/>
    <property type="project" value="UniProtKB-UniRule"/>
</dbReference>
<comment type="caution">
    <text evidence="4">The sequence shown here is derived from an EMBL/GenBank/DDBJ whole genome shotgun (WGS) entry which is preliminary data.</text>
</comment>
<feature type="domain" description="OmpR/PhoB-type" evidence="3">
    <location>
        <begin position="4"/>
        <end position="102"/>
    </location>
</feature>
<dbReference type="SUPFAM" id="SSF52540">
    <property type="entry name" value="P-loop containing nucleoside triphosphate hydrolases"/>
    <property type="match status" value="1"/>
</dbReference>
<dbReference type="Pfam" id="PF25872">
    <property type="entry name" value="HTH_77"/>
    <property type="match status" value="1"/>
</dbReference>
<protein>
    <recommendedName>
        <fullName evidence="3">OmpR/PhoB-type domain-containing protein</fullName>
    </recommendedName>
</protein>
<evidence type="ECO:0000313" key="4">
    <source>
        <dbReference type="EMBL" id="PZV37168.1"/>
    </source>
</evidence>
<dbReference type="InterPro" id="IPR036388">
    <property type="entry name" value="WH-like_DNA-bd_sf"/>
</dbReference>
<dbReference type="Gene3D" id="1.25.40.10">
    <property type="entry name" value="Tetratricopeptide repeat domain"/>
    <property type="match status" value="1"/>
</dbReference>
<keyword evidence="1 2" id="KW-0238">DNA-binding</keyword>
<dbReference type="InterPro" id="IPR027417">
    <property type="entry name" value="P-loop_NTPase"/>
</dbReference>
<dbReference type="InterPro" id="IPR001867">
    <property type="entry name" value="OmpR/PhoB-type_DNA-bd"/>
</dbReference>
<accession>A0A2W7C5R1</accession>
<dbReference type="GO" id="GO:0006355">
    <property type="term" value="P:regulation of DNA-templated transcription"/>
    <property type="evidence" value="ECO:0007669"/>
    <property type="project" value="InterPro"/>
</dbReference>
<dbReference type="SUPFAM" id="SSF48452">
    <property type="entry name" value="TPR-like"/>
    <property type="match status" value="1"/>
</dbReference>
<dbReference type="InterPro" id="IPR011990">
    <property type="entry name" value="TPR-like_helical_dom_sf"/>
</dbReference>
<dbReference type="SMART" id="SM00862">
    <property type="entry name" value="Trans_reg_C"/>
    <property type="match status" value="1"/>
</dbReference>
<dbReference type="AlphaFoldDB" id="A0A2W7C5R1"/>
<evidence type="ECO:0000256" key="1">
    <source>
        <dbReference type="ARBA" id="ARBA00023125"/>
    </source>
</evidence>
<evidence type="ECO:0000256" key="2">
    <source>
        <dbReference type="PROSITE-ProRule" id="PRU01091"/>
    </source>
</evidence>
<keyword evidence="5" id="KW-1185">Reference proteome</keyword>
<feature type="DNA-binding region" description="OmpR/PhoB-type" evidence="2">
    <location>
        <begin position="4"/>
        <end position="102"/>
    </location>
</feature>
<dbReference type="Gene3D" id="1.10.10.10">
    <property type="entry name" value="Winged helix-like DNA-binding domain superfamily/Winged helix DNA-binding domain"/>
    <property type="match status" value="1"/>
</dbReference>
<dbReference type="SUPFAM" id="SSF46894">
    <property type="entry name" value="C-terminal effector domain of the bipartite response regulators"/>
    <property type="match status" value="1"/>
</dbReference>
<dbReference type="PANTHER" id="PTHR47691">
    <property type="entry name" value="REGULATOR-RELATED"/>
    <property type="match status" value="1"/>
</dbReference>
<gene>
    <name evidence="4" type="ORF">B5V02_17620</name>
</gene>
<dbReference type="Gene3D" id="3.40.50.300">
    <property type="entry name" value="P-loop containing nucleotide triphosphate hydrolases"/>
    <property type="match status" value="1"/>
</dbReference>
<proteinExistence type="predicted"/>
<dbReference type="CDD" id="cd00383">
    <property type="entry name" value="trans_reg_C"/>
    <property type="match status" value="1"/>
</dbReference>
<dbReference type="PROSITE" id="PS51755">
    <property type="entry name" value="OMPR_PHOB"/>
    <property type="match status" value="1"/>
</dbReference>
<dbReference type="InterPro" id="IPR058852">
    <property type="entry name" value="HTH_77"/>
</dbReference>
<evidence type="ECO:0000313" key="5">
    <source>
        <dbReference type="Proteomes" id="UP000248616"/>
    </source>
</evidence>
<dbReference type="Proteomes" id="UP000248616">
    <property type="component" value="Unassembled WGS sequence"/>
</dbReference>
<organism evidence="4 5">
    <name type="scientific">Mesorhizobium kowhaii</name>
    <dbReference type="NCBI Taxonomy" id="1300272"/>
    <lineage>
        <taxon>Bacteria</taxon>
        <taxon>Pseudomonadati</taxon>
        <taxon>Pseudomonadota</taxon>
        <taxon>Alphaproteobacteria</taxon>
        <taxon>Hyphomicrobiales</taxon>
        <taxon>Phyllobacteriaceae</taxon>
        <taxon>Mesorhizobium</taxon>
    </lineage>
</organism>
<evidence type="ECO:0000259" key="3">
    <source>
        <dbReference type="PROSITE" id="PS51755"/>
    </source>
</evidence>
<dbReference type="EMBL" id="MZXV01000034">
    <property type="protein sequence ID" value="PZV37168.1"/>
    <property type="molecule type" value="Genomic_DNA"/>
</dbReference>
<sequence length="953" mass="103999">MPSGQSIAFGPFRVLPQQRQLLEGGRRVQLGSRALDILIALLERAGQVVAKDELIAYVWPDTFVEENNLRVHVTALRKALGDDPASPRFIANVPGRGYCFVAAVRGGPKAPHPPAPVQSRPINNLPALLGNIVGRDDVLNTLAVQVAERRLLTITGPGGIGKSTVALGVARRLASLYRDGVAYLDLAPVNDPRFLGSLLASVLGQPIRSDNPIRDIAVLLHDRHLLVVLDSCEHMIEAASQAAETLLREAPHIHILATSREPLLAEGEWVHRLSSLDFPPSAGPERAKDLLQFSAVQLFVQATASNLGGYELSDSDAPYVAEICRRLDGIALAIELAAARVDSVGIEGLAGSLHDVFRLLTKGRRTALPRHQTLRATLDWSYRLLTPREQLLLCRLAAFVGSFSIDAARKVASGGRISGSDVDGDLANLVAKSLVAADGVDNLRYRLLDTTRTYAREKLVTSGEEDGTARRHAEHFREVFEHAETEWEIRPSLEWMADYGRHLDNLRAALAWTFSPTGEPAIGVALTAAAVPLWFQLSLVDECLDRVQQSLTRIAQDASEDKRRMQLYAALGWPQMRAVSGFPSGAQAWSATLELAEKLGDADYQLRALWALWVDRTNSGEPRAALALTERFAVVAAQFGEPSDLFLADRMRARSLHFLGDQNGALKNIRKMLAGYFAPSNRSHTARFQYDQEITARITLARALWVQGLAEQALRETEENIDQALSLGHVLTLTHALSDGACPTALLLGDVGLADRYTAMLHRYTTEHALDVWHTYADAYRSQILIRTGDLRTGIPMLRSAVDRLRDSGFVLFRAPFLGALAEGLSLNGQHVDAIAVVDNALTLCGASGEGWANAELRRLRGEILLRESAPGAHERAEEQFGQALRIAVDQQALAWELKAATSLARLRLTQDRAREAVDLLAPVRGRLTEGFATSDARAADAILEDAGRAAAR</sequence>
<name>A0A2W7C5R1_9HYPH</name>
<reference evidence="5" key="1">
    <citation type="submission" date="2017-03" db="EMBL/GenBank/DDBJ databases">
        <authorList>
            <person name="Safronova V.I."/>
            <person name="Sazanova A.L."/>
            <person name="Chirak E.R."/>
        </authorList>
    </citation>
    <scope>NUCLEOTIDE SEQUENCE [LARGE SCALE GENOMIC DNA]</scope>
    <source>
        <strain evidence="5">Ach-343</strain>
    </source>
</reference>
<dbReference type="PANTHER" id="PTHR47691:SF3">
    <property type="entry name" value="HTH-TYPE TRANSCRIPTIONAL REGULATOR RV0890C-RELATED"/>
    <property type="match status" value="1"/>
</dbReference>